<evidence type="ECO:0000256" key="15">
    <source>
        <dbReference type="ARBA" id="ARBA00023170"/>
    </source>
</evidence>
<keyword evidence="9" id="KW-0378">Hydrolase</keyword>
<keyword evidence="16" id="KW-0807">Transducer</keyword>
<keyword evidence="6 22" id="KW-0812">Transmembrane</keyword>
<comment type="similarity">
    <text evidence="4">Belongs to the G-protein coupled receptor 2 family. Adhesion G-protein coupled receptor (ADGR) subfamily.</text>
</comment>
<proteinExistence type="inferred from homology"/>
<evidence type="ECO:0000256" key="20">
    <source>
        <dbReference type="ARBA" id="ARBA00083929"/>
    </source>
</evidence>
<dbReference type="GO" id="GO:0016787">
    <property type="term" value="F:hydrolase activity"/>
    <property type="evidence" value="ECO:0007669"/>
    <property type="project" value="UniProtKB-KW"/>
</dbReference>
<keyword evidence="8" id="KW-0677">Repeat</keyword>
<dbReference type="InterPro" id="IPR006558">
    <property type="entry name" value="LamG-like"/>
</dbReference>
<dbReference type="FunFam" id="2.60.40.2030:FF:000021">
    <property type="entry name" value="Adhesion G protein-coupled receptor V1"/>
    <property type="match status" value="1"/>
</dbReference>
<dbReference type="GO" id="GO:0060171">
    <property type="term" value="C:stereocilium membrane"/>
    <property type="evidence" value="ECO:0007669"/>
    <property type="project" value="UniProtKB-SubCell"/>
</dbReference>
<keyword evidence="11 22" id="KW-1133">Transmembrane helix</keyword>
<dbReference type="InterPro" id="IPR009039">
    <property type="entry name" value="EAR"/>
</dbReference>
<dbReference type="GO" id="GO:0007605">
    <property type="term" value="P:sensory perception of sound"/>
    <property type="evidence" value="ECO:0007669"/>
    <property type="project" value="TreeGrafter"/>
</dbReference>
<evidence type="ECO:0000256" key="6">
    <source>
        <dbReference type="ARBA" id="ARBA00022692"/>
    </source>
</evidence>
<evidence type="ECO:0000259" key="24">
    <source>
        <dbReference type="PROSITE" id="PS50221"/>
    </source>
</evidence>
<protein>
    <recommendedName>
        <fullName evidence="18">Adhesion G-protein coupled receptor V1</fullName>
    </recommendedName>
    <alternativeName>
        <fullName evidence="20">G-protein coupled receptor 98</fullName>
    </alternativeName>
    <alternativeName>
        <fullName evidence="19">Very large G-protein coupled receptor 1</fullName>
    </alternativeName>
</protein>
<dbReference type="Pfam" id="PF03160">
    <property type="entry name" value="Calx-beta"/>
    <property type="match status" value="34"/>
</dbReference>
<evidence type="ECO:0000256" key="5">
    <source>
        <dbReference type="ARBA" id="ARBA00022475"/>
    </source>
</evidence>
<feature type="transmembrane region" description="Helical" evidence="22">
    <location>
        <begin position="5936"/>
        <end position="5956"/>
    </location>
</feature>
<evidence type="ECO:0000256" key="19">
    <source>
        <dbReference type="ARBA" id="ARBA00078072"/>
    </source>
</evidence>
<dbReference type="GO" id="GO:0010855">
    <property type="term" value="F:adenylate cyclase inhibitor activity"/>
    <property type="evidence" value="ECO:0007669"/>
    <property type="project" value="TreeGrafter"/>
</dbReference>
<dbReference type="InterPro" id="IPR038081">
    <property type="entry name" value="CalX-like_sf"/>
</dbReference>
<dbReference type="PANTHER" id="PTHR46682:SF1">
    <property type="entry name" value="ADHESION G-PROTEIN COUPLED RECEPTOR V1"/>
    <property type="match status" value="1"/>
</dbReference>
<evidence type="ECO:0000313" key="27">
    <source>
        <dbReference type="Proteomes" id="UP001152622"/>
    </source>
</evidence>
<feature type="transmembrane region" description="Helical" evidence="22">
    <location>
        <begin position="6113"/>
        <end position="6139"/>
    </location>
</feature>
<feature type="domain" description="GAIN-B" evidence="24">
    <location>
        <begin position="5774"/>
        <end position="5931"/>
    </location>
</feature>
<keyword evidence="7 23" id="KW-0732">Signal</keyword>
<dbReference type="Gene3D" id="2.60.120.200">
    <property type="match status" value="1"/>
</dbReference>
<dbReference type="FunFam" id="2.60.40.2030:FF:000013">
    <property type="entry name" value="Adhesion G-protein coupled receptor V1"/>
    <property type="match status" value="1"/>
</dbReference>
<feature type="transmembrane region" description="Helical" evidence="22">
    <location>
        <begin position="6065"/>
        <end position="6093"/>
    </location>
</feature>
<dbReference type="Pfam" id="PF13385">
    <property type="entry name" value="Laminin_G_3"/>
    <property type="match status" value="1"/>
</dbReference>
<evidence type="ECO:0000259" key="25">
    <source>
        <dbReference type="PROSITE" id="PS50261"/>
    </source>
</evidence>
<evidence type="ECO:0000256" key="21">
    <source>
        <dbReference type="SAM" id="MobiDB-lite"/>
    </source>
</evidence>
<evidence type="ECO:0000256" key="16">
    <source>
        <dbReference type="ARBA" id="ARBA00023224"/>
    </source>
</evidence>
<keyword evidence="5" id="KW-1003">Cell membrane</keyword>
<comment type="subcellular location">
    <subcellularLocation>
        <location evidence="3">Cell membrane</location>
        <topology evidence="3">Multi-pass membrane protein</topology>
    </subcellularLocation>
    <subcellularLocation>
        <location evidence="1">Cell projection</location>
        <location evidence="1">Stereocilium membrane</location>
    </subcellularLocation>
    <subcellularLocation>
        <location evidence="2">Photoreceptor inner segment</location>
    </subcellularLocation>
</comment>
<dbReference type="Gene3D" id="6.10.250.1010">
    <property type="match status" value="3"/>
</dbReference>
<dbReference type="GO" id="GO:0007166">
    <property type="term" value="P:cell surface receptor signaling pathway"/>
    <property type="evidence" value="ECO:0007669"/>
    <property type="project" value="InterPro"/>
</dbReference>
<dbReference type="PROSITE" id="PS50221">
    <property type="entry name" value="GAIN_B"/>
    <property type="match status" value="1"/>
</dbReference>
<dbReference type="SUPFAM" id="SSF141072">
    <property type="entry name" value="CalX-like"/>
    <property type="match status" value="38"/>
</dbReference>
<keyword evidence="13 22" id="KW-0472">Membrane</keyword>
<evidence type="ECO:0000256" key="11">
    <source>
        <dbReference type="ARBA" id="ARBA00022989"/>
    </source>
</evidence>
<evidence type="ECO:0000256" key="14">
    <source>
        <dbReference type="ARBA" id="ARBA00023157"/>
    </source>
</evidence>
<evidence type="ECO:0000256" key="23">
    <source>
        <dbReference type="SAM" id="SignalP"/>
    </source>
</evidence>
<feature type="transmembrane region" description="Helical" evidence="22">
    <location>
        <begin position="6185"/>
        <end position="6209"/>
    </location>
</feature>
<evidence type="ECO:0000256" key="10">
    <source>
        <dbReference type="ARBA" id="ARBA00022837"/>
    </source>
</evidence>
<dbReference type="PROSITE" id="PS50912">
    <property type="entry name" value="EAR"/>
    <property type="match status" value="2"/>
</dbReference>
<reference evidence="26" key="1">
    <citation type="journal article" date="2023" name="Science">
        <title>Genome structures resolve the early diversification of teleost fishes.</title>
        <authorList>
            <person name="Parey E."/>
            <person name="Louis A."/>
            <person name="Montfort J."/>
            <person name="Bouchez O."/>
            <person name="Roques C."/>
            <person name="Iampietro C."/>
            <person name="Lluch J."/>
            <person name="Castinel A."/>
            <person name="Donnadieu C."/>
            <person name="Desvignes T."/>
            <person name="Floi Bucao C."/>
            <person name="Jouanno E."/>
            <person name="Wen M."/>
            <person name="Mejri S."/>
            <person name="Dirks R."/>
            <person name="Jansen H."/>
            <person name="Henkel C."/>
            <person name="Chen W.J."/>
            <person name="Zahm M."/>
            <person name="Cabau C."/>
            <person name="Klopp C."/>
            <person name="Thompson A.W."/>
            <person name="Robinson-Rechavi M."/>
            <person name="Braasch I."/>
            <person name="Lecointre G."/>
            <person name="Bobe J."/>
            <person name="Postlethwait J.H."/>
            <person name="Berthelot C."/>
            <person name="Roest Crollius H."/>
            <person name="Guiguen Y."/>
        </authorList>
    </citation>
    <scope>NUCLEOTIDE SEQUENCE</scope>
    <source>
        <strain evidence="26">WJC10195</strain>
    </source>
</reference>
<feature type="chain" id="PRO_5040353557" description="Adhesion G-protein coupled receptor V1" evidence="23">
    <location>
        <begin position="22"/>
        <end position="6359"/>
    </location>
</feature>
<dbReference type="InterPro" id="IPR057244">
    <property type="entry name" value="GAIN_B"/>
</dbReference>
<evidence type="ECO:0000313" key="26">
    <source>
        <dbReference type="EMBL" id="KAJ8380590.1"/>
    </source>
</evidence>
<feature type="compositionally biased region" description="Polar residues" evidence="21">
    <location>
        <begin position="5481"/>
        <end position="5675"/>
    </location>
</feature>
<dbReference type="GO" id="GO:0005737">
    <property type="term" value="C:cytoplasm"/>
    <property type="evidence" value="ECO:0007669"/>
    <property type="project" value="TreeGrafter"/>
</dbReference>
<feature type="transmembrane region" description="Helical" evidence="22">
    <location>
        <begin position="6160"/>
        <end position="6179"/>
    </location>
</feature>
<evidence type="ECO:0000256" key="8">
    <source>
        <dbReference type="ARBA" id="ARBA00022737"/>
    </source>
</evidence>
<feature type="domain" description="G-protein coupled receptors family 2 profile 2" evidence="25">
    <location>
        <begin position="5933"/>
        <end position="6211"/>
    </location>
</feature>
<dbReference type="PANTHER" id="PTHR46682">
    <property type="entry name" value="ADHESION G-PROTEIN COUPLED RECEPTOR V1"/>
    <property type="match status" value="1"/>
</dbReference>
<keyword evidence="15" id="KW-0675">Receptor</keyword>
<dbReference type="PROSITE" id="PS50261">
    <property type="entry name" value="G_PROTEIN_RECEP_F2_4"/>
    <property type="match status" value="1"/>
</dbReference>
<evidence type="ECO:0000256" key="18">
    <source>
        <dbReference type="ARBA" id="ARBA00070037"/>
    </source>
</evidence>
<keyword evidence="17" id="KW-0966">Cell projection</keyword>
<dbReference type="OrthoDB" id="2324346at2759"/>
<dbReference type="GO" id="GO:0001965">
    <property type="term" value="F:G-protein alpha-subunit binding"/>
    <property type="evidence" value="ECO:0007669"/>
    <property type="project" value="TreeGrafter"/>
</dbReference>
<dbReference type="GO" id="GO:0071277">
    <property type="term" value="P:cellular response to calcium ion"/>
    <property type="evidence" value="ECO:0007669"/>
    <property type="project" value="TreeGrafter"/>
</dbReference>
<dbReference type="SMART" id="SM00560">
    <property type="entry name" value="LamGL"/>
    <property type="match status" value="1"/>
</dbReference>
<dbReference type="GO" id="GO:0001917">
    <property type="term" value="C:photoreceptor inner segment"/>
    <property type="evidence" value="ECO:0007669"/>
    <property type="project" value="UniProtKB-SubCell"/>
</dbReference>
<dbReference type="EMBL" id="JAINUF010000001">
    <property type="protein sequence ID" value="KAJ8380590.1"/>
    <property type="molecule type" value="Genomic_DNA"/>
</dbReference>
<name>A0A9Q1GBM3_SYNKA</name>
<dbReference type="FunFam" id="2.60.40.2030:FF:000031">
    <property type="entry name" value="Adhesion G protein-coupled receptor V1"/>
    <property type="match status" value="1"/>
</dbReference>
<dbReference type="Gene3D" id="1.20.1070.10">
    <property type="entry name" value="Rhodopsin 7-helix transmembrane proteins"/>
    <property type="match status" value="1"/>
</dbReference>
<feature type="region of interest" description="Disordered" evidence="21">
    <location>
        <begin position="5480"/>
        <end position="5675"/>
    </location>
</feature>
<keyword evidence="14" id="KW-1015">Disulfide bond</keyword>
<dbReference type="InterPro" id="IPR013320">
    <property type="entry name" value="ConA-like_dom_sf"/>
</dbReference>
<dbReference type="FunFam" id="2.60.40.2030:FF:000020">
    <property type="entry name" value="Adhesion G protein-coupled receptor V1"/>
    <property type="match status" value="1"/>
</dbReference>
<evidence type="ECO:0000256" key="4">
    <source>
        <dbReference type="ARBA" id="ARBA00007343"/>
    </source>
</evidence>
<dbReference type="GO" id="GO:0007601">
    <property type="term" value="P:visual perception"/>
    <property type="evidence" value="ECO:0007669"/>
    <property type="project" value="TreeGrafter"/>
</dbReference>
<dbReference type="FunFam" id="2.60.40.2030:FF:000017">
    <property type="entry name" value="Adhesion G protein-coupled receptor V1"/>
    <property type="match status" value="5"/>
</dbReference>
<accession>A0A9Q1GBM3</accession>
<dbReference type="FunFam" id="2.60.40.2030:FF:000028">
    <property type="entry name" value="Adhesion G-protein coupled receptor V1"/>
    <property type="match status" value="1"/>
</dbReference>
<keyword evidence="12" id="KW-0297">G-protein coupled receptor</keyword>
<dbReference type="Gene3D" id="2.60.220.50">
    <property type="match status" value="1"/>
</dbReference>
<organism evidence="26 27">
    <name type="scientific">Synaphobranchus kaupii</name>
    <name type="common">Kaup's arrowtooth eel</name>
    <dbReference type="NCBI Taxonomy" id="118154"/>
    <lineage>
        <taxon>Eukaryota</taxon>
        <taxon>Metazoa</taxon>
        <taxon>Chordata</taxon>
        <taxon>Craniata</taxon>
        <taxon>Vertebrata</taxon>
        <taxon>Euteleostomi</taxon>
        <taxon>Actinopterygii</taxon>
        <taxon>Neopterygii</taxon>
        <taxon>Teleostei</taxon>
        <taxon>Anguilliformes</taxon>
        <taxon>Synaphobranchidae</taxon>
        <taxon>Synaphobranchus</taxon>
    </lineage>
</organism>
<dbReference type="FunFam" id="2.60.40.2030:FF:000007">
    <property type="entry name" value="Adhesion G-protein coupled receptor V1"/>
    <property type="match status" value="4"/>
</dbReference>
<dbReference type="SUPFAM" id="SSF49899">
    <property type="entry name" value="Concanavalin A-like lectins/glucanases"/>
    <property type="match status" value="1"/>
</dbReference>
<keyword evidence="10" id="KW-0106">Calcium</keyword>
<dbReference type="GO" id="GO:0048513">
    <property type="term" value="P:animal organ development"/>
    <property type="evidence" value="ECO:0007669"/>
    <property type="project" value="UniProtKB-ARBA"/>
</dbReference>
<sequence>MPTVLTLAGLFLVVSVPSARGDAELRFLGETHFVVDESSGTVVRLLVERTGDPVNVTALVLLEGEDTGDFVATTAAAFLLSSETNKTVFITVRDDDVPEADETFLFTLRLQSSSNGVTVGTPNTATITILSNDNAFGIISFNSTSLITVNEPKDRNQYVPLSLIREKGTYGTVAVNFEIVGGPNPANEDLRPDKGNITIPPGRAVVVFSILIQDDQLPEDDEYFTVRLAGVAGGALINPNGSSVQIKINRNDSPLRFAQTVFVVSEETGVVNITVTRGRSDEGRLIGSDDSEVSIDYAVVSGNSSASATPGSDFRDLQANRTLVFPPRIYEAQLRFEIVDDLVPEIAESFQVVLLEDSLKGDGVLLAPGVAQVTIEPNDKPYGVLSISIGLLTQTVIINEDSTFRFEGITIARNGGTHGNVSVDWTVMRNSSDSAPVSDDLAPEAGTLLFAAGQMTATLPLNITDDASPEEAEAFVFRLLPGSVRGGAEVDEPMEIVFYIQDSDDVYGMFRFHPAEEQRIQSEPSGRFLSISFLREGGTLGAVLLGFTVLYIPAGPVEPGRARDGVLNGTRANSALFRDGQSLARLTLPIRNDAFLQNGAHFLVQLDSVELVNIHTPIPPVSPRFGGALNISLTVTPDIANGEIGFTNNQTVVMHEPDENRTNPISLSLRRDGTDGEAVVFWSLRPVGFNRDDVTPDDLGPFSGSVTFLSGQSDASINITVEADNIPEINETVLITLDRTNVENQILKPGFTSREIVILENDDPGGVFEFSPRSRGPWIINEGETVELRVVRSQGRLLSQLVRYATMPAGNAEFYGATGVMEFTPGDREVVVALVAKPDGVPELDETFSVVLSSYSTPPSSLGSAREVNITVRKNDDPFGVIEFIRPGLAEAINESKGLDSHSASYPIVRNRGGFGEVSVFWVLEPRLSGDVSPVQGYVVFGEGEHEKNLTVFSVPDQIPEDTEDFTITLLNATGGARLGNVLNASLQIRKNDDPISFGEPVVVRVIEGGVANFTVLRAGPADFVATVMYQITNGDTSPGDIIPLSNDTTLVFHFGEWMKNISVATVDDDIPETDEPFYIILYNATGDAVVYGADTATVVIEANDDANGIFSLEPVARVVEEGKPNNFYVVRDRGPFGEVTVYWQLFVNDTALEPGQEFVSTSGTIVFTTGEVTKPIVLQAISDKIPEFNEVYTLKLMNVSGGYPGDGGRLAETNLNVSILVPFNDDPFGVFTIAAESLDREVAEDVLSEDDMSDVTSFTVLREQGTFGTVRVGWEILSDAFPLGLPPMEDLILMASFPVAVDLRPHMRRHHSGTDALFFSGFPGAFGTIVPDFLSAEPQGLANFTFSAWLMPNPDTDGYVISKGNGNGTLYYGVKVQTNESHVTVLLHYRALGSNSTQVARSTASKFVEDNVWVHVLVTLDDGIIEFFLDGNPIPGGMKSLKGEAIADGPAPVRIGSDPDGEERYTGLLQDVRLYSGRLSRAQIRELHGQPAKTDLRNVSGYLEYRQGERSKSFVVETRDDREEEGEELFYLQLVSAHGGARLPHPRPTAKLRVLKSDNANGLFGFTGACIPDTSEEGSTISCVLERTRGALDYVYVNYTVTQIDSSGSAPPSPATPPDFANATGVVVFQPGQRSEVLNLLALDDDIPELAEMFQITLVSAESGDGKPGSAPTSGASIDPDNSVTTVTIKASDHPYGLLQFLATPLPEGLILPAVEEAHITVGEEDGEIRLLVVRAQGLLGRVLVGYRTIPLTALSPHDYEDTEGVLDFQPGERHAYISVNIIDNPVPELDKVFRVELYNPDGGVDQLLSTEGSGSGEADADFFLPSFHQHASLGIASHITVTIDASDDAHGVFEFSKDSLDVDGTEADEGRSSVILQVERSFGALSNVTVFWEADPSSEEDLVQWRGNVTLGVGQTKADIILQVAEDDIPELDKSFSVVLSHVSDGRLGDRTNATLTILATDDPYGLFLFSERSRPVRVPEANADVTLTIQRERGLMGSVRVTYGTLADGDASPFGTPGVGRASAGSDFIALMGSVTFAANQSEANITLRVLDDEDPERAESIFVALISVHLVKGVQDRPIPLSPRFGFGNVAVAQVIVEASDDAFGVLQLSSTAVSVAEHYVGPIINVTRIGGIFADVSVKFRAVPMTARVGDDYSVASSDVVLLEGESSKPVPIYVINDIIPELEETFRIELLNQTTGGAMLGTPAQAVITILPSDDPFGAFVFQAVPVTIEEPGANSIEVRFPIVRNAGTLGQVSVRWQATINGQPAVDDLRPVSGEVSFAPGETMKTLRVEVLADDIPEIEEVIRVELTGASNGGNIGYERSVDIIVPANDNPYGTVYFEQSVYRVQEPLEGVYITNVTIRRSGGHFGRLEILYSTSEIDVVSIALKDGQDLLLFFDQPVMAVPTGAPRRQVNITSQNQPLVACAAFCLHERACQAFSFSNVSSVATCDWVSEGAGHLVSSPRFLTYVKNVTATSSLFSSQAIAGTDYLPVTGQTATMFDGAGVANLTVPILTDSLPEMDESFNVYILKVDLVNETVSARNQPTIGQPDSAVVTIDMNGDAFGVFLLYSISPNASEDGLYLEVREEPRTSVLLVIERRGGSLGQVTIEWRFVGGTATPDVDFSGTGETLTFVEGDLRKTIELFIVDDVEPEDNETLMIGLVKTEGGSRILPSSDTVTVVILANDHVAGLVGFHGASRSVIAREGELLQLLAVRTAPGRGNVTVDWRIQGHRVAQTFVETSGVLFFTEGVLNDTVVLQLLEDGAPEDKEEYRVTLSNIRTQGVIVTGMAALDMQGREAVVTVQASDEPFGLLSMPPSSRRVSTEEGNVTLTIFVNREFGASGVVNISYETVRGSLQDLSLTEGALADPGLDFVPVSGYVLMQDGQTSVAITVTILDDDIPELQEFFLVNITSAVLITNLASPPKLDTQGLVAEITIGANDGVRGIIGWQRTDFEVNETMGVLTLVAYRNAGTYGNVSLFFYAQNLEAQKGLDFNATSTILHFSDGEAHKFVEVQILDDNIPEGDEKFQLILANPSFGLELGHNTTATVTILTSDDGRGVISFNGTEHFLLQEPTSLSGLAQSVATLYVVRDPPQGTFGTVSVQFFITDANGSLSTGDLVPSQGFVVLEDGVRFKALEIWAVLDEEPEVNETFTVTLSDPTGGTRLGQNLQTTITVLQNQAPLGLFRIFPSENRTDTVTVEEGNRTVFFTVSRSNGLETAVSVEWETQSDTAFGMKGDFPVLAVFQRFQETLTADWCDLPNWDPPLAMRLGRSLSGSSAHSLATLYRWQGVFVPLEFVTIQDPKKCTGFTANSSIPYIAISHGGSPESSAANVSLFRLQPDLNLTLEQTLSVEAHDIKYFSVGSKDYLIASSQVFVGAEGQFTPHQDLGLQEVLSTSLFRRGRVLHLAACIRRTNDSCLLYQWRNGQFQNPQPLPADSPIKQVESFRLGGSLYLLLVTEAGPSSSCEVLVWGPRQSFFEHAQSITLPSLVSAHSFTPPSGITHLLLAGGNGSALYSWMSELNQFSMVLESPAAWQFLSLPVTELNTTKSLIAATGDSDSTIYELTSISNQSDFIPSSGELRFEPGDGELEIAVTVLDDNVPEEEESFQVSLKNPKGGAEIGFSGHVTIVIPANDDAYGIVGFAQNSLFKDVDELEEDNLISLTIERKRGTFGRLTLYWVANGSLNDIFPTSGVVTFSASQALAVLSLTVVADDVPELAERVTITLADVSTVGIEEEWRGAVIDPQRARALITILPNGSPYGVIGWHLDSQIILTQEPQRRPSSVTLTIMREQGFVGDVAVHYMTKPALSWLPVDQATENRDYVPKEETVVMKEEARTAMVTVTILPDDVPELAESFLVNITRVELLSGELGAGQPSVKRPGLEVAEVTIQENDDPRGILQFSVSKGPSGELLAYEVLPPDNLLHLPVVRLAGRIGTVIVFWEAQPILASLEDFTPALGNVTFQDGQDVAIIEITITDDAEVESLESFSVALSRVMGGARLGNETEVTVHIPPNDSPLGLFGFKEQSVTVTEPQFAGDPAATAMLTVVRSPGGFGPVHLMWVLEDAARDDLTPLNGTLLFGETESRKTLSIRALADAVLEGDEQFTVQLLSVNNEAVVDPIHGTASVVILGDRGAMGTVAVAESSMNILIGEPQGAYNGTALVSLVRGPGIFGEIQVYWNITPNVDSEFEETSGVVTMRDRQSAATIRLKVPDDDVPEERRLYQLVLTNVSAGAEISPSGRQATVTMAASDFPYGVFSFTQAFLHVSEEERMVNLTVQRFMGTFGRVWLYYETVSSRAVGDSDFAHTDDRLLFGPGVTAHEVSMEILDDSLPEGPEEFYLNITHVELLNDSNWDFAVREQGLRPDQPPEVGNISSVTIVIQKSDNVEGILEFHPDYVNITVEEEEGTLFIPVLRRGGSYGEVTADYISRGLTALPNIDYILPNASVIFHHGQNLSYINVTIIDDLDREYSEMFEIQLSGATGGAVLGAHLVAQITIAKSDSPSGVVHFLNQSQLTIENPNSPLRLTLVLERTGGLVGAASIKWSILGPNSEEGLPSVNTDIGEPVNGSFHFRDGEGGQRTIELRILPHEEVEVEETFVVMLGLLSGDTDIDPQADRVTLTIEKFGDPNGIVQFTEQDLIERTYSEPGDMAQPLDISLQLTRREGVMGNITIFWEIRSDSDTAGDFSALGGSVTILAGQRNAALLLRLLPDAVPELEEVYAAVAVSGSDWSRHFALNVTRHAGAFGNVSVEYRIAADVPGSSLNQDFMVDAVLGNLLVKDGESFATATVPISSQVFFATGFNFSIELVGVTLIGPLLSSPPRILLESKAVYVTVPEEAANSEVAFESLALEISDFETGHCEALVSRRGLYGDVSVDWSAGYPPAQAPVGFQQGLITPSSGTVRLAHGQRSGVVSLTVTSSASSPAAYAVHLTAARSDTPGGARLRSGFTVAEVEPMGVYQFASESRQLVIEEDVQTITLYVQRLFGFRSNRTRLTYETRAGSARAGEDYVPVRDGELLFEARQSSAPIRLSILDDDVTEPDETFYVNLTDAQVLNGSPPSPGARPRLVPGLGGASVTILASDVSGGRLSIGPALVRAAEDGPDGAQHQTVVLRVRRTAGLAGDVQVGVRAYGEGSAGEPFTPGPNATWAAEGQDFRLQSGLVTLRDGQEGADVTLLILDDLEPEGQEVFFVFLADPEGGAEIVGAPDEHGFASFAKVIILGSDFHNGIVGFSLSSQSGQFLDEDSENRTALLVILRQENRAFEDVDVFWRTTFSKTDPSLTASGVDLARELVLTSGSALCRRGQVQCAFAIEVRADEEPEFQSWFLVEIYRVGEGASINESARFANVTKATRITLQVYREASTGSAISVRYRMQELPNTEALGPTLIWPAVPGMDFRFQVLLSDATGGARVHPEFGVANVTLVSDPEAQAVWALLDQLHQPLDQTIIDRALQGLLNKLAVEVTLEQLTGVLEALGKPVTTESQPVTTESQPVTTESQPVPTESQPITTESQPVTTESQPVTTESQPVPTESQPITTESQPVTTESQPVTTESQPVTTESQPVTTESQPVTTESQPVPTESQPVPTESQPVPTESQPVTTESQPVPTESQPVPTESQPVTTESQPVTTESQPVTAESQPVTAESQPVTAESQPVTAESQPVTAESQPVTAESQPSMANNWAPVLELGRVVCALFLLVFYMTLILTEAEKTPLKDSSRGLTYDLLCAMAKPSREDTRGLSPLSQLAERFAFSLATGTECGAVGQRGRTILDSCPYLSMEAHRWYPTQINGHTFSGKNSDSFRLPVNLLEVPAPSRITPDVCRVVQFTEYSTDHWFLTNAKPIALNNKIFSVSLKGRGSRPLPNNDEVVYRIHTPDGGRPRQSLCLLWNQAAERWLSDGQFCRVMEDSETFVECACSHLSIYTAFAETDAFGSYDEAFYASALICIFGFATAALSHVLCSRFPMFAAKLLAHMMIACLGTQICFLVSVFRGRLLSEESCATLGLFSHYFHLSQFTWMLLQVDVFLPLIGWSQFPLLIFNSTYAPSHRRVNFWQVLVMNDEHTERRYLLYFLLSWGLPALVIIILVIVLLGGYSWNIHSVYGLVHGDVCFIPNVYAALCTAALVPLICLVGVFVVFVHAYHVTHQWKAYDDVFRGRTNSSEVPMVLVLFALVTLVWLWAGLHMAYKYLWTFILLVIFNFLLGLYVLAVYVIMHNQLCWPVKASYTVEMNGHSSPDSTFQASATATVGGEISKSTQNLISAMEEVSADWERASLRPGSQPSAVFKPGPQNGTTYTTQGGFINTTLVADEESQEFDDLIFALKTGSGLNVSDTESIHGSQDGGSVANSQIVELRRIPIADTHL</sequence>
<evidence type="ECO:0000256" key="9">
    <source>
        <dbReference type="ARBA" id="ARBA00022801"/>
    </source>
</evidence>
<feature type="transmembrane region" description="Helical" evidence="22">
    <location>
        <begin position="5968"/>
        <end position="5988"/>
    </location>
</feature>
<feature type="signal peptide" evidence="23">
    <location>
        <begin position="1"/>
        <end position="21"/>
    </location>
</feature>
<dbReference type="InterPro" id="IPR003644">
    <property type="entry name" value="Calx_beta"/>
</dbReference>
<dbReference type="FunFam" id="2.60.40.2030:FF:000009">
    <property type="entry name" value="adhesion G-protein coupled receptor V1"/>
    <property type="match status" value="1"/>
</dbReference>
<evidence type="ECO:0000256" key="22">
    <source>
        <dbReference type="SAM" id="Phobius"/>
    </source>
</evidence>
<evidence type="ECO:0000256" key="1">
    <source>
        <dbReference type="ARBA" id="ARBA00004289"/>
    </source>
</evidence>
<evidence type="ECO:0000256" key="12">
    <source>
        <dbReference type="ARBA" id="ARBA00023040"/>
    </source>
</evidence>
<dbReference type="InterPro" id="IPR026919">
    <property type="entry name" value="ADGRV1"/>
</dbReference>
<dbReference type="Proteomes" id="UP001152622">
    <property type="component" value="Chromosome 1"/>
</dbReference>
<dbReference type="Gene3D" id="2.60.40.2030">
    <property type="match status" value="34"/>
</dbReference>
<keyword evidence="27" id="KW-1185">Reference proteome</keyword>
<dbReference type="FunFam" id="2.60.40.2030:FF:000023">
    <property type="entry name" value="Adhesion G protein-coupled receptor V1"/>
    <property type="match status" value="1"/>
</dbReference>
<dbReference type="FunFam" id="2.60.40.2030:FF:000048">
    <property type="entry name" value="Adhesion G-protein coupled receptor V1"/>
    <property type="match status" value="1"/>
</dbReference>
<evidence type="ECO:0000256" key="2">
    <source>
        <dbReference type="ARBA" id="ARBA00004437"/>
    </source>
</evidence>
<evidence type="ECO:0000256" key="13">
    <source>
        <dbReference type="ARBA" id="ARBA00023136"/>
    </source>
</evidence>
<comment type="caution">
    <text evidence="26">The sequence shown here is derived from an EMBL/GenBank/DDBJ whole genome shotgun (WGS) entry which is preliminary data.</text>
</comment>
<gene>
    <name evidence="26" type="ORF">SKAU_G00013680</name>
</gene>
<evidence type="ECO:0000256" key="7">
    <source>
        <dbReference type="ARBA" id="ARBA00022729"/>
    </source>
</evidence>
<dbReference type="InterPro" id="IPR046338">
    <property type="entry name" value="GAIN_dom_sf"/>
</dbReference>
<evidence type="ECO:0000256" key="17">
    <source>
        <dbReference type="ARBA" id="ARBA00023273"/>
    </source>
</evidence>
<dbReference type="GO" id="GO:0004930">
    <property type="term" value="F:G protein-coupled receptor activity"/>
    <property type="evidence" value="ECO:0007669"/>
    <property type="project" value="UniProtKB-KW"/>
</dbReference>
<evidence type="ECO:0000256" key="3">
    <source>
        <dbReference type="ARBA" id="ARBA00004651"/>
    </source>
</evidence>
<dbReference type="InterPro" id="IPR017981">
    <property type="entry name" value="GPCR_2-like_7TM"/>
</dbReference>
<feature type="transmembrane region" description="Helical" evidence="22">
    <location>
        <begin position="6024"/>
        <end position="6044"/>
    </location>
</feature>
<dbReference type="SMART" id="SM00237">
    <property type="entry name" value="Calx_beta"/>
    <property type="match status" value="21"/>
</dbReference>